<comment type="caution">
    <text evidence="7">The sequence shown here is derived from an EMBL/GenBank/DDBJ whole genome shotgun (WGS) entry which is preliminary data.</text>
</comment>
<dbReference type="InterPro" id="IPR043128">
    <property type="entry name" value="Rev_trsase/Diguanyl_cyclase"/>
</dbReference>
<dbReference type="InterPro" id="IPR043502">
    <property type="entry name" value="DNA/RNA_pol_sf"/>
</dbReference>
<organism evidence="7 8">
    <name type="scientific">Tanacetum coccineum</name>
    <dbReference type="NCBI Taxonomy" id="301880"/>
    <lineage>
        <taxon>Eukaryota</taxon>
        <taxon>Viridiplantae</taxon>
        <taxon>Streptophyta</taxon>
        <taxon>Embryophyta</taxon>
        <taxon>Tracheophyta</taxon>
        <taxon>Spermatophyta</taxon>
        <taxon>Magnoliopsida</taxon>
        <taxon>eudicotyledons</taxon>
        <taxon>Gunneridae</taxon>
        <taxon>Pentapetalae</taxon>
        <taxon>asterids</taxon>
        <taxon>campanulids</taxon>
        <taxon>Asterales</taxon>
        <taxon>Asteraceae</taxon>
        <taxon>Asteroideae</taxon>
        <taxon>Anthemideae</taxon>
        <taxon>Anthemidinae</taxon>
        <taxon>Tanacetum</taxon>
    </lineage>
</organism>
<feature type="region of interest" description="Disordered" evidence="5">
    <location>
        <begin position="84"/>
        <end position="216"/>
    </location>
</feature>
<dbReference type="SUPFAM" id="SSF56672">
    <property type="entry name" value="DNA/RNA polymerases"/>
    <property type="match status" value="1"/>
</dbReference>
<evidence type="ECO:0000256" key="3">
    <source>
        <dbReference type="ARBA" id="ARBA00022722"/>
    </source>
</evidence>
<dbReference type="Gene3D" id="3.30.420.10">
    <property type="entry name" value="Ribonuclease H-like superfamily/Ribonuclease H"/>
    <property type="match status" value="1"/>
</dbReference>
<dbReference type="PROSITE" id="PS50994">
    <property type="entry name" value="INTEGRASE"/>
    <property type="match status" value="1"/>
</dbReference>
<dbReference type="Gene3D" id="2.40.70.10">
    <property type="entry name" value="Acid Proteases"/>
    <property type="match status" value="1"/>
</dbReference>
<dbReference type="Proteomes" id="UP001151760">
    <property type="component" value="Unassembled WGS sequence"/>
</dbReference>
<dbReference type="CDD" id="cd00303">
    <property type="entry name" value="retropepsin_like"/>
    <property type="match status" value="1"/>
</dbReference>
<dbReference type="InterPro" id="IPR021109">
    <property type="entry name" value="Peptidase_aspartic_dom_sf"/>
</dbReference>
<dbReference type="Gene3D" id="3.10.10.10">
    <property type="entry name" value="HIV Type 1 Reverse Transcriptase, subunit A, domain 1"/>
    <property type="match status" value="1"/>
</dbReference>
<evidence type="ECO:0000256" key="4">
    <source>
        <dbReference type="ARBA" id="ARBA00022759"/>
    </source>
</evidence>
<dbReference type="Pfam" id="PF00665">
    <property type="entry name" value="rve"/>
    <property type="match status" value="1"/>
</dbReference>
<keyword evidence="4" id="KW-0378">Hydrolase</keyword>
<name>A0ABQ5HXJ3_9ASTR</name>
<evidence type="ECO:0000259" key="6">
    <source>
        <dbReference type="PROSITE" id="PS50994"/>
    </source>
</evidence>
<dbReference type="Gene3D" id="3.30.70.270">
    <property type="match status" value="3"/>
</dbReference>
<feature type="compositionally biased region" description="Polar residues" evidence="5">
    <location>
        <begin position="93"/>
        <end position="106"/>
    </location>
</feature>
<dbReference type="InterPro" id="IPR050951">
    <property type="entry name" value="Retrovirus_Pol_polyprotein"/>
</dbReference>
<evidence type="ECO:0000256" key="5">
    <source>
        <dbReference type="SAM" id="MobiDB-lite"/>
    </source>
</evidence>
<proteinExistence type="predicted"/>
<sequence>MITTTKTRIAIISVQEDGMITIETTTDPTPITNPTIFRKQFNDFMESQLSTNTFVKDTFMDLETQLETVAKNHQASIQNLETKFDRLTDKQSGRPSGSLPSNTQPNPKGHNSKAYQPQQSHNEHVNVVFTRSGQSYDPPDNPNDQQNNSKTPINFDSDDEDEEPTPQPKNPKPVKENPLPKPYKPKNPYPQCLRKKNGSPIRKIPRHDSSCPNQLPPKLGDPRSFLIPCNFKTFSCNALADLAASINLMPYSLYGKLSLETLKPTKMSVRLADRSFQYPVGIAKNMLVEVGKFTFPANFVILEMEEDSKDLLILGWPFLHTADAVIRVKQKQLNLGVRTEQIIYNIDSVMKHSYSNDDTCFSIDVIDEILEEDFNALLDEGRKMLHSNEGTLLEEEIFSEFDEFMAMTADENFDSESDTEEPQFKKITINTDYKIKTSLKEPPMGLELKPLPDNLEYVYLEEPSFLPVIISSKLSTQNKSELVSVLKKHKEAFVWKMTDILDICPSFCKQKIQPLDDKKPVIQKQIRLNPNMKEVFKKEIVKLLDTSIIYPIADSPWVSPIHCVPKKGGITVVTNENGKLIPTRTVTGWRVCIDYRKLNEATVKDHFPLPFMDQMLERLAGNKYFCFFDGFSGYFQIPIDPNDQEKTTFTCPFESFEVFMDDFSVFGDSFDKCLNNLDKMLQRCKDAHLVLNWEKCHFMVKEGIVLGHKVSGARLEVDKAKINIISKLSPPTNIKGIRSFLGHVGFNQCFIKVFLKIARPLTKLLEKDAPFEFDDECQKAFELLKEKLTCAPVIEEPYLFKVCSNGMIRRCISGPETRTILDQCHHGPSGGHYRPNVTAKKVLDLGFYWPTIIKEAHTLVRLCKACQKTGNISKRDEMPLTNIQVCEIFDVWGIDFIRPFPKSHKFEYILVAVDYVSKWAEAQDLPTNDARVVIAFLKKLFCRFRMPKALNSNRGTHFCNKIMEKTMKRYGVNHRFSTSYHPQTSGQVENTNITLKRILEKTVKDNPAIWSRKPDDALWAFRTAYKTPTGTIPYKLIYGKNCHLPFEVEHRAYWALKNCNPDLIAAGEKRMFQLHELDELRHQAYENSRLYKARTKVWHDKKTKDEKRNQTRK</sequence>
<dbReference type="CDD" id="cd01647">
    <property type="entry name" value="RT_LTR"/>
    <property type="match status" value="1"/>
</dbReference>
<evidence type="ECO:0000256" key="2">
    <source>
        <dbReference type="ARBA" id="ARBA00022695"/>
    </source>
</evidence>
<feature type="compositionally biased region" description="Pro residues" evidence="5">
    <location>
        <begin position="179"/>
        <end position="188"/>
    </location>
</feature>
<dbReference type="SUPFAM" id="SSF53098">
    <property type="entry name" value="Ribonuclease H-like"/>
    <property type="match status" value="1"/>
</dbReference>
<keyword evidence="1" id="KW-0808">Transferase</keyword>
<reference evidence="7" key="1">
    <citation type="journal article" date="2022" name="Int. J. Mol. Sci.">
        <title>Draft Genome of Tanacetum Coccineum: Genomic Comparison of Closely Related Tanacetum-Family Plants.</title>
        <authorList>
            <person name="Yamashiro T."/>
            <person name="Shiraishi A."/>
            <person name="Nakayama K."/>
            <person name="Satake H."/>
        </authorList>
    </citation>
    <scope>NUCLEOTIDE SEQUENCE</scope>
</reference>
<dbReference type="PANTHER" id="PTHR37984">
    <property type="entry name" value="PROTEIN CBG26694"/>
    <property type="match status" value="1"/>
</dbReference>
<gene>
    <name evidence="7" type="ORF">Tco_1081031</name>
</gene>
<dbReference type="InterPro" id="IPR001584">
    <property type="entry name" value="Integrase_cat-core"/>
</dbReference>
<keyword evidence="2" id="KW-0548">Nucleotidyltransferase</keyword>
<protein>
    <submittedName>
        <fullName evidence="7">Reverse transcriptase domain-containing protein</fullName>
    </submittedName>
</protein>
<reference evidence="7" key="2">
    <citation type="submission" date="2022-01" db="EMBL/GenBank/DDBJ databases">
        <authorList>
            <person name="Yamashiro T."/>
            <person name="Shiraishi A."/>
            <person name="Satake H."/>
            <person name="Nakayama K."/>
        </authorList>
    </citation>
    <scope>NUCLEOTIDE SEQUENCE</scope>
</reference>
<keyword evidence="8" id="KW-1185">Reference proteome</keyword>
<dbReference type="Pfam" id="PF00078">
    <property type="entry name" value="RVT_1"/>
    <property type="match status" value="1"/>
</dbReference>
<feature type="domain" description="Integrase catalytic" evidence="6">
    <location>
        <begin position="875"/>
        <end position="1053"/>
    </location>
</feature>
<keyword evidence="4" id="KW-0255">Endonuclease</keyword>
<dbReference type="EMBL" id="BQNB010020085">
    <property type="protein sequence ID" value="GJT92186.1"/>
    <property type="molecule type" value="Genomic_DNA"/>
</dbReference>
<dbReference type="InterPro" id="IPR041588">
    <property type="entry name" value="Integrase_H2C2"/>
</dbReference>
<keyword evidence="7" id="KW-0695">RNA-directed DNA polymerase</keyword>
<keyword evidence="3" id="KW-0540">Nuclease</keyword>
<dbReference type="InterPro" id="IPR036397">
    <property type="entry name" value="RNaseH_sf"/>
</dbReference>
<dbReference type="GO" id="GO:0003964">
    <property type="term" value="F:RNA-directed DNA polymerase activity"/>
    <property type="evidence" value="ECO:0007669"/>
    <property type="project" value="UniProtKB-KW"/>
</dbReference>
<evidence type="ECO:0000313" key="8">
    <source>
        <dbReference type="Proteomes" id="UP001151760"/>
    </source>
</evidence>
<dbReference type="InterPro" id="IPR012337">
    <property type="entry name" value="RNaseH-like_sf"/>
</dbReference>
<dbReference type="PANTHER" id="PTHR37984:SF5">
    <property type="entry name" value="PROTEIN NYNRIN-LIKE"/>
    <property type="match status" value="1"/>
</dbReference>
<dbReference type="InterPro" id="IPR000477">
    <property type="entry name" value="RT_dom"/>
</dbReference>
<evidence type="ECO:0000313" key="7">
    <source>
        <dbReference type="EMBL" id="GJT92186.1"/>
    </source>
</evidence>
<accession>A0ABQ5HXJ3</accession>
<evidence type="ECO:0000256" key="1">
    <source>
        <dbReference type="ARBA" id="ARBA00022679"/>
    </source>
</evidence>
<dbReference type="Pfam" id="PF17921">
    <property type="entry name" value="Integrase_H2C2"/>
    <property type="match status" value="1"/>
</dbReference>